<dbReference type="AlphaFoldDB" id="A0A3N4MDV2"/>
<protein>
    <submittedName>
        <fullName evidence="2">TIR domain-containing protein</fullName>
    </submittedName>
</protein>
<keyword evidence="3" id="KW-1185">Reference proteome</keyword>
<dbReference type="InterPro" id="IPR013568">
    <property type="entry name" value="SEFIR_dom"/>
</dbReference>
<comment type="caution">
    <text evidence="2">The sequence shown here is derived from an EMBL/GenBank/DDBJ whole genome shotgun (WGS) entry which is preliminary data.</text>
</comment>
<organism evidence="2 3">
    <name type="scientific">Chitinophaga barathri</name>
    <dbReference type="NCBI Taxonomy" id="1647451"/>
    <lineage>
        <taxon>Bacteria</taxon>
        <taxon>Pseudomonadati</taxon>
        <taxon>Bacteroidota</taxon>
        <taxon>Chitinophagia</taxon>
        <taxon>Chitinophagales</taxon>
        <taxon>Chitinophagaceae</taxon>
        <taxon>Chitinophaga</taxon>
    </lineage>
</organism>
<dbReference type="RefSeq" id="WP_120516163.1">
    <property type="nucleotide sequence ID" value="NZ_QXZY01000005.1"/>
</dbReference>
<proteinExistence type="predicted"/>
<evidence type="ECO:0000313" key="2">
    <source>
        <dbReference type="EMBL" id="RPD41535.1"/>
    </source>
</evidence>
<dbReference type="PROSITE" id="PS51534">
    <property type="entry name" value="SEFIR"/>
    <property type="match status" value="1"/>
</dbReference>
<dbReference type="SUPFAM" id="SSF52200">
    <property type="entry name" value="Toll/Interleukin receptor TIR domain"/>
    <property type="match status" value="1"/>
</dbReference>
<dbReference type="Proteomes" id="UP000279089">
    <property type="component" value="Unassembled WGS sequence"/>
</dbReference>
<dbReference type="Pfam" id="PF08357">
    <property type="entry name" value="SEFIR"/>
    <property type="match status" value="1"/>
</dbReference>
<dbReference type="OrthoDB" id="5149141at2"/>
<dbReference type="EMBL" id="RMBX01000004">
    <property type="protein sequence ID" value="RPD41535.1"/>
    <property type="molecule type" value="Genomic_DNA"/>
</dbReference>
<name>A0A3N4MDV2_9BACT</name>
<reference evidence="3" key="1">
    <citation type="submission" date="2018-11" db="EMBL/GenBank/DDBJ databases">
        <title>Chitinophaga lutea sp.nov., isolate from arsenic contaminated soil.</title>
        <authorList>
            <person name="Zong Y."/>
        </authorList>
    </citation>
    <scope>NUCLEOTIDE SEQUENCE [LARGE SCALE GENOMIC DNA]</scope>
    <source>
        <strain evidence="3">YLT18</strain>
    </source>
</reference>
<feature type="domain" description="SEFIR" evidence="1">
    <location>
        <begin position="8"/>
        <end position="144"/>
    </location>
</feature>
<evidence type="ECO:0000313" key="3">
    <source>
        <dbReference type="Proteomes" id="UP000279089"/>
    </source>
</evidence>
<evidence type="ECO:0000259" key="1">
    <source>
        <dbReference type="PROSITE" id="PS51534"/>
    </source>
</evidence>
<dbReference type="InterPro" id="IPR035897">
    <property type="entry name" value="Toll_tir_struct_dom_sf"/>
</dbReference>
<accession>A0A3N4MDV2</accession>
<gene>
    <name evidence="2" type="ORF">EG028_09500</name>
</gene>
<sequence length="238" mass="27791">MTYKNLVPATVFISYSWTTPEHQDWVTSLATRLMQDGVEVKFDKWELKEGHNKYIFMETMVTSEEIDKVLIVVDKEYAKRADERKGGVGTETLIITPKVYENVKQEKFIPLVREINDEGKAYLPAYLDGRIYIDFCNQEQFETSYERLLRNIYNRPEHSKPKKGQPPGYLTEETPMHFRTTTMVRALDVQVDKHPSRVERSFGEFLEEYIGNLMDFVVPEETEKTIEAVGARVLDIFS</sequence>
<dbReference type="Gene3D" id="3.40.50.10140">
    <property type="entry name" value="Toll/interleukin-1 receptor homology (TIR) domain"/>
    <property type="match status" value="1"/>
</dbReference>